<keyword evidence="6" id="KW-0813">Transport</keyword>
<keyword evidence="11" id="KW-0598">Phosphotransferase system</keyword>
<dbReference type="Pfam" id="PF02378">
    <property type="entry name" value="PTS_EIIC"/>
    <property type="match status" value="1"/>
</dbReference>
<comment type="function">
    <text evidence="2">The phosphoenolpyruvate-dependent sugar phosphotransferase system (sugar PTS), a major carbohydrate active transport system, catalyzes the phosphorylation of incoming sugar substrates concomitantly with their translocation across the cell membrane. The enzyme II CmtAB PTS system is involved in D-mannitol transport.</text>
</comment>
<feature type="transmembrane region" description="Helical" evidence="16">
    <location>
        <begin position="296"/>
        <end position="318"/>
    </location>
</feature>
<dbReference type="Pfam" id="PF02302">
    <property type="entry name" value="PTS_IIB"/>
    <property type="match status" value="1"/>
</dbReference>
<keyword evidence="10" id="KW-0808">Transferase</keyword>
<feature type="domain" description="PTS EIIB type-2" evidence="17">
    <location>
        <begin position="423"/>
        <end position="518"/>
    </location>
</feature>
<evidence type="ECO:0000256" key="3">
    <source>
        <dbReference type="ARBA" id="ARBA00004651"/>
    </source>
</evidence>
<evidence type="ECO:0000256" key="16">
    <source>
        <dbReference type="SAM" id="Phobius"/>
    </source>
</evidence>
<evidence type="ECO:0000256" key="8">
    <source>
        <dbReference type="ARBA" id="ARBA00022553"/>
    </source>
</evidence>
<dbReference type="InterPro" id="IPR003501">
    <property type="entry name" value="PTS_EIIB_2/3"/>
</dbReference>
<evidence type="ECO:0000256" key="1">
    <source>
        <dbReference type="ARBA" id="ARBA00001655"/>
    </source>
</evidence>
<dbReference type="Proteomes" id="UP000777440">
    <property type="component" value="Unassembled WGS sequence"/>
</dbReference>
<dbReference type="InterPro" id="IPR003352">
    <property type="entry name" value="PTS_EIIC"/>
</dbReference>
<dbReference type="Gene3D" id="3.40.50.2300">
    <property type="match status" value="1"/>
</dbReference>
<evidence type="ECO:0000256" key="2">
    <source>
        <dbReference type="ARBA" id="ARBA00002434"/>
    </source>
</evidence>
<evidence type="ECO:0000256" key="9">
    <source>
        <dbReference type="ARBA" id="ARBA00022597"/>
    </source>
</evidence>
<evidence type="ECO:0000256" key="7">
    <source>
        <dbReference type="ARBA" id="ARBA00022475"/>
    </source>
</evidence>
<evidence type="ECO:0000256" key="15">
    <source>
        <dbReference type="ARBA" id="ARBA00033349"/>
    </source>
</evidence>
<keyword evidence="7" id="KW-1003">Cell membrane</keyword>
<dbReference type="InterPro" id="IPR029503">
    <property type="entry name" value="PTS_EIIB_mannitol"/>
</dbReference>
<evidence type="ECO:0000313" key="20">
    <source>
        <dbReference type="Proteomes" id="UP000777440"/>
    </source>
</evidence>
<evidence type="ECO:0000256" key="5">
    <source>
        <dbReference type="ARBA" id="ARBA00021825"/>
    </source>
</evidence>
<evidence type="ECO:0000259" key="18">
    <source>
        <dbReference type="PROSITE" id="PS51104"/>
    </source>
</evidence>
<organism evidence="19 20">
    <name type="scientific">Microbacterium ureisolvens</name>
    <dbReference type="NCBI Taxonomy" id="2781186"/>
    <lineage>
        <taxon>Bacteria</taxon>
        <taxon>Bacillati</taxon>
        <taxon>Actinomycetota</taxon>
        <taxon>Actinomycetes</taxon>
        <taxon>Micrococcales</taxon>
        <taxon>Microbacteriaceae</taxon>
        <taxon>Microbacterium</taxon>
    </lineage>
</organism>
<name>A0ABS7I534_9MICO</name>
<keyword evidence="12 16" id="KW-0812">Transmembrane</keyword>
<keyword evidence="20" id="KW-1185">Reference proteome</keyword>
<feature type="domain" description="PTS EIIC type-2" evidence="18">
    <location>
        <begin position="21"/>
        <end position="358"/>
    </location>
</feature>
<comment type="subcellular location">
    <subcellularLocation>
        <location evidence="3">Cell membrane</location>
        <topology evidence="3">Multi-pass membrane protein</topology>
    </subcellularLocation>
</comment>
<feature type="transmembrane region" description="Helical" evidence="16">
    <location>
        <begin position="338"/>
        <end position="361"/>
    </location>
</feature>
<evidence type="ECO:0000256" key="12">
    <source>
        <dbReference type="ARBA" id="ARBA00022692"/>
    </source>
</evidence>
<evidence type="ECO:0000256" key="11">
    <source>
        <dbReference type="ARBA" id="ARBA00022683"/>
    </source>
</evidence>
<dbReference type="CDD" id="cd05567">
    <property type="entry name" value="PTS_IIB_mannitol"/>
    <property type="match status" value="1"/>
</dbReference>
<comment type="caution">
    <text evidence="19">The sequence shown here is derived from an EMBL/GenBank/DDBJ whole genome shotgun (WGS) entry which is preliminary data.</text>
</comment>
<keyword evidence="14 16" id="KW-0472">Membrane</keyword>
<gene>
    <name evidence="19" type="ORF">JNB61_18580</name>
</gene>
<dbReference type="PROSITE" id="PS51104">
    <property type="entry name" value="PTS_EIIC_TYPE_2"/>
    <property type="match status" value="1"/>
</dbReference>
<dbReference type="RefSeq" id="WP_220340609.1">
    <property type="nucleotide sequence ID" value="NZ_JAEUAX010000016.1"/>
</dbReference>
<sequence>MTTASVPASGTSRARVGVQRFGTFLSGMIMPNIPALIAWGIFTAFFIAVGWTPVPALATLVGPFIHYLLPILIAYTGGNIIYGVRGGVVASIGTFGAIAGSDYLIAQINAGLPADNQLGQVHMFIGAMIMAPICAYSMRWLDNLWEGKIRAGFEMLVNMFSAGIWGFVLAIIGFYPIAWLVNGIMQALSTAVDWLVSMNLLPLTSIIIEPAKVFFLNNAINHGVLTPLGIQQSAETGSSILFLLEANPGPGVGLLLAFTFFGIGAARASAPGAAVIQFFGGIHEVYFPYALMKPMLILALIAGGMTGVTTNMLLGGALRAPAAPGSIFAVIAQVANNSYVAVLLSVVLAATVTFVISWVILRASRKRDLEAMAATDDAFGAAITQTAAAKGKSSAALDGLRSGAATSADGGIEPATMTEREIKNIVFACDAGMGSSAMGASVLRNKIKKAGIEDVTVTNKAIAALDASADLVITQNQLTDRARQKTPGSVHVSVDNFMNSPRYDEVVDLVRAQHEDGSA</sequence>
<feature type="transmembrane region" description="Helical" evidence="16">
    <location>
        <begin position="54"/>
        <end position="75"/>
    </location>
</feature>
<dbReference type="InterPro" id="IPR013011">
    <property type="entry name" value="PTS_EIIB_2"/>
</dbReference>
<keyword evidence="9" id="KW-0762">Sugar transport</keyword>
<protein>
    <recommendedName>
        <fullName evidence="5">PTS system mannitol-specific EIICB component</fullName>
        <ecNumber evidence="4">2.7.1.197</ecNumber>
    </recommendedName>
    <alternativeName>
        <fullName evidence="15">EIICB-Mtl</fullName>
    </alternativeName>
</protein>
<keyword evidence="13 16" id="KW-1133">Transmembrane helix</keyword>
<evidence type="ECO:0000256" key="14">
    <source>
        <dbReference type="ARBA" id="ARBA00023136"/>
    </source>
</evidence>
<evidence type="ECO:0000259" key="17">
    <source>
        <dbReference type="PROSITE" id="PS51099"/>
    </source>
</evidence>
<evidence type="ECO:0000313" key="19">
    <source>
        <dbReference type="EMBL" id="MBW9111782.1"/>
    </source>
</evidence>
<keyword evidence="8" id="KW-0597">Phosphoprotein</keyword>
<dbReference type="EC" id="2.7.1.197" evidence="4"/>
<dbReference type="InterPro" id="IPR050893">
    <property type="entry name" value="Sugar_PTS"/>
</dbReference>
<dbReference type="EMBL" id="JAEUAX010000016">
    <property type="protein sequence ID" value="MBW9111782.1"/>
    <property type="molecule type" value="Genomic_DNA"/>
</dbReference>
<evidence type="ECO:0000256" key="6">
    <source>
        <dbReference type="ARBA" id="ARBA00022448"/>
    </source>
</evidence>
<dbReference type="InterPro" id="IPR013014">
    <property type="entry name" value="PTS_EIIC_2"/>
</dbReference>
<feature type="transmembrane region" description="Helical" evidence="16">
    <location>
        <begin position="21"/>
        <end position="48"/>
    </location>
</feature>
<dbReference type="PANTHER" id="PTHR30181">
    <property type="entry name" value="MANNITOL PERMEASE IIC COMPONENT"/>
    <property type="match status" value="1"/>
</dbReference>
<feature type="transmembrane region" description="Helical" evidence="16">
    <location>
        <begin position="156"/>
        <end position="178"/>
    </location>
</feature>
<dbReference type="PANTHER" id="PTHR30181:SF2">
    <property type="entry name" value="PTS SYSTEM MANNITOL-SPECIFIC EIICBA COMPONENT"/>
    <property type="match status" value="1"/>
</dbReference>
<reference evidence="19 20" key="1">
    <citation type="journal article" date="2021" name="MBio">
        <title>Poor Competitiveness of Bradyrhizobium in Pigeon Pea Root Colonization in Indian Soils.</title>
        <authorList>
            <person name="Chalasani D."/>
            <person name="Basu A."/>
            <person name="Pullabhotla S.V.S.R.N."/>
            <person name="Jorrin B."/>
            <person name="Neal A.L."/>
            <person name="Poole P.S."/>
            <person name="Podile A.R."/>
            <person name="Tkacz A."/>
        </authorList>
    </citation>
    <scope>NUCLEOTIDE SEQUENCE [LARGE SCALE GENOMIC DNA]</scope>
    <source>
        <strain evidence="19 20">HU12</strain>
    </source>
</reference>
<accession>A0ABS7I534</accession>
<proteinExistence type="predicted"/>
<feature type="transmembrane region" description="Helical" evidence="16">
    <location>
        <begin position="184"/>
        <end position="208"/>
    </location>
</feature>
<evidence type="ECO:0000256" key="13">
    <source>
        <dbReference type="ARBA" id="ARBA00022989"/>
    </source>
</evidence>
<dbReference type="InterPro" id="IPR036095">
    <property type="entry name" value="PTS_EIIB-like_sf"/>
</dbReference>
<evidence type="ECO:0000256" key="4">
    <source>
        <dbReference type="ARBA" id="ARBA00011909"/>
    </source>
</evidence>
<dbReference type="SUPFAM" id="SSF52794">
    <property type="entry name" value="PTS system IIB component-like"/>
    <property type="match status" value="1"/>
</dbReference>
<comment type="catalytic activity">
    <reaction evidence="1">
        <text>D-mannitol(out) + N(pros)-phospho-L-histidyl-[protein] = D-mannitol 1-phosphate(in) + L-histidyl-[protein]</text>
        <dbReference type="Rhea" id="RHEA:33363"/>
        <dbReference type="Rhea" id="RHEA-COMP:9745"/>
        <dbReference type="Rhea" id="RHEA-COMP:9746"/>
        <dbReference type="ChEBI" id="CHEBI:16899"/>
        <dbReference type="ChEBI" id="CHEBI:29979"/>
        <dbReference type="ChEBI" id="CHEBI:61381"/>
        <dbReference type="ChEBI" id="CHEBI:64837"/>
        <dbReference type="EC" id="2.7.1.197"/>
    </reaction>
</comment>
<feature type="transmembrane region" description="Helical" evidence="16">
    <location>
        <begin position="118"/>
        <end position="136"/>
    </location>
</feature>
<evidence type="ECO:0000256" key="10">
    <source>
        <dbReference type="ARBA" id="ARBA00022679"/>
    </source>
</evidence>
<feature type="transmembrane region" description="Helical" evidence="16">
    <location>
        <begin position="87"/>
        <end position="106"/>
    </location>
</feature>
<dbReference type="PROSITE" id="PS51099">
    <property type="entry name" value="PTS_EIIB_TYPE_2"/>
    <property type="match status" value="1"/>
</dbReference>